<proteinExistence type="inferred from homology"/>
<reference evidence="17" key="1">
    <citation type="submission" date="2017-10" db="EMBL/GenBank/DDBJ databases">
        <title>Rapid genome shrinkage in a self-fertile nematode reveals novel sperm competition proteins.</title>
        <authorList>
            <person name="Yin D."/>
            <person name="Schwarz E.M."/>
            <person name="Thomas C.G."/>
            <person name="Felde R.L."/>
            <person name="Korf I.F."/>
            <person name="Cutter A.D."/>
            <person name="Schartner C.M."/>
            <person name="Ralston E.J."/>
            <person name="Meyer B.J."/>
            <person name="Haag E.S."/>
        </authorList>
    </citation>
    <scope>NUCLEOTIDE SEQUENCE [LARGE SCALE GENOMIC DNA]</scope>
    <source>
        <strain evidence="17">JU1422</strain>
    </source>
</reference>
<dbReference type="AlphaFoldDB" id="A0A2G5SD35"/>
<dbReference type="PANTHER" id="PTHR11690:SF120">
    <property type="entry name" value="FLR-1"/>
    <property type="match status" value="1"/>
</dbReference>
<evidence type="ECO:0000256" key="15">
    <source>
        <dbReference type="SAM" id="Phobius"/>
    </source>
</evidence>
<feature type="region of interest" description="Disordered" evidence="14">
    <location>
        <begin position="569"/>
        <end position="598"/>
    </location>
</feature>
<evidence type="ECO:0000256" key="6">
    <source>
        <dbReference type="ARBA" id="ARBA00022989"/>
    </source>
</evidence>
<evidence type="ECO:0000256" key="7">
    <source>
        <dbReference type="ARBA" id="ARBA00023053"/>
    </source>
</evidence>
<dbReference type="Pfam" id="PF00858">
    <property type="entry name" value="ASC"/>
    <property type="match status" value="1"/>
</dbReference>
<keyword evidence="3 13" id="KW-0813">Transport</keyword>
<dbReference type="GO" id="GO:0005886">
    <property type="term" value="C:plasma membrane"/>
    <property type="evidence" value="ECO:0007669"/>
    <property type="project" value="TreeGrafter"/>
</dbReference>
<keyword evidence="7" id="KW-0915">Sodium</keyword>
<keyword evidence="5 13" id="KW-0812">Transmembrane</keyword>
<evidence type="ECO:0000256" key="13">
    <source>
        <dbReference type="RuleBase" id="RU000679"/>
    </source>
</evidence>
<evidence type="ECO:0000256" key="3">
    <source>
        <dbReference type="ARBA" id="ARBA00022448"/>
    </source>
</evidence>
<dbReference type="Gene3D" id="1.10.287.770">
    <property type="entry name" value="YojJ-like"/>
    <property type="match status" value="1"/>
</dbReference>
<evidence type="ECO:0000256" key="4">
    <source>
        <dbReference type="ARBA" id="ARBA00022461"/>
    </source>
</evidence>
<organism evidence="16 17">
    <name type="scientific">Caenorhabditis nigoni</name>
    <dbReference type="NCBI Taxonomy" id="1611254"/>
    <lineage>
        <taxon>Eukaryota</taxon>
        <taxon>Metazoa</taxon>
        <taxon>Ecdysozoa</taxon>
        <taxon>Nematoda</taxon>
        <taxon>Chromadorea</taxon>
        <taxon>Rhabditida</taxon>
        <taxon>Rhabditina</taxon>
        <taxon>Rhabditomorpha</taxon>
        <taxon>Rhabditoidea</taxon>
        <taxon>Rhabditidae</taxon>
        <taxon>Peloderinae</taxon>
        <taxon>Caenorhabditis</taxon>
    </lineage>
</organism>
<dbReference type="EMBL" id="PDUG01000016">
    <property type="protein sequence ID" value="PIC12950.1"/>
    <property type="molecule type" value="Genomic_DNA"/>
</dbReference>
<evidence type="ECO:0000256" key="2">
    <source>
        <dbReference type="ARBA" id="ARBA00007193"/>
    </source>
</evidence>
<evidence type="ECO:0000256" key="12">
    <source>
        <dbReference type="ARBA" id="ARBA00023303"/>
    </source>
</evidence>
<keyword evidence="12 13" id="KW-0407">Ion channel</keyword>
<evidence type="ECO:0000256" key="11">
    <source>
        <dbReference type="ARBA" id="ARBA00023201"/>
    </source>
</evidence>
<keyword evidence="11 13" id="KW-0739">Sodium transport</keyword>
<name>A0A2G5SD35_9PELO</name>
<evidence type="ECO:0000256" key="9">
    <source>
        <dbReference type="ARBA" id="ARBA00023136"/>
    </source>
</evidence>
<dbReference type="FunFam" id="1.10.287.770:FF:000001">
    <property type="entry name" value="Acid-sensing ion channel subunit 1"/>
    <property type="match status" value="1"/>
</dbReference>
<keyword evidence="4 13" id="KW-0894">Sodium channel</keyword>
<keyword evidence="6 15" id="KW-1133">Transmembrane helix</keyword>
<dbReference type="PANTHER" id="PTHR11690">
    <property type="entry name" value="AMILORIDE-SENSITIVE SODIUM CHANNEL-RELATED"/>
    <property type="match status" value="1"/>
</dbReference>
<keyword evidence="17" id="KW-1185">Reference proteome</keyword>
<keyword evidence="10" id="KW-0325">Glycoprotein</keyword>
<feature type="transmembrane region" description="Helical" evidence="15">
    <location>
        <begin position="44"/>
        <end position="66"/>
    </location>
</feature>
<dbReference type="Proteomes" id="UP000230233">
    <property type="component" value="Unassembled WGS sequence"/>
</dbReference>
<comment type="similarity">
    <text evidence="2 13">Belongs to the amiloride-sensitive sodium channel (TC 1.A.6) family.</text>
</comment>
<dbReference type="STRING" id="1611254.A0A2G5SD35"/>
<keyword evidence="8 13" id="KW-0406">Ion transport</keyword>
<evidence type="ECO:0000256" key="1">
    <source>
        <dbReference type="ARBA" id="ARBA00004141"/>
    </source>
</evidence>
<dbReference type="GO" id="GO:0015280">
    <property type="term" value="F:ligand-gated sodium channel activity"/>
    <property type="evidence" value="ECO:0007669"/>
    <property type="project" value="TreeGrafter"/>
</dbReference>
<dbReference type="PRINTS" id="PR01078">
    <property type="entry name" value="AMINACHANNEL"/>
</dbReference>
<comment type="caution">
    <text evidence="16">The sequence shown here is derived from an EMBL/GenBank/DDBJ whole genome shotgun (WGS) entry which is preliminary data.</text>
</comment>
<evidence type="ECO:0000256" key="5">
    <source>
        <dbReference type="ARBA" id="ARBA00022692"/>
    </source>
</evidence>
<evidence type="ECO:0000313" key="17">
    <source>
        <dbReference type="Proteomes" id="UP000230233"/>
    </source>
</evidence>
<sequence length="637" mass="72172">METESQNERIYLQLYDYETKEFSGLTTYHGLVRIYNSNTWPSRIFWSVVVLSCLSLFMIHSGYLLLGYHSKPTLFQTNTIVPMNGLSFPEVTICNLNPLDLAKVQEMNASDFNLAYIMKYFNEITKSRNSANSFENEKFHNFVENYEKSRGITFDVKEFLQSVSKTCEETFVSCSFGREKLENCCEHVTTEMTETGICFRLSNSNNEYRQWYSGNGFGWELTLNGNNGDQEVYQNSQYDPERGFLIMVHESNKYPRINSYGVAVSPNSHLHAGIAMKNISLLDKANWGSCSKGWTRNDTVGIQYTANHCEIDCKLRKIQNECGCAPMAYSARAMFQNLDFPICTPLEISDCFQKLRGDDNRWEDGCNCPSECNLLEFDVTNSYSDLDSRSRGFTGIQVQNDISHVSLYFSRVAYERIEQQKQLQTADLLSNIAGSMGLFLGMSTVTLLEIFIYLFKSVWGTVNSTRQQQFVDAVAEEEKERAQSIVIIQNGGNDEDTKMPRFPASDRKMSGNSIHIHLDRRNSRMLRGGDLFSAPRGSVSIPSQLLSPLSKHSRQSISYGQLGRKVSTIGLPQPQNQESVESGTVPPKPLIRRCSTSTNPSMLTRKLSFASQQSDPAQPVHLSRKVSTSSIFKSQLI</sequence>
<evidence type="ECO:0000313" key="16">
    <source>
        <dbReference type="EMBL" id="PIC12950.1"/>
    </source>
</evidence>
<dbReference type="OrthoDB" id="6021021at2759"/>
<evidence type="ECO:0000256" key="8">
    <source>
        <dbReference type="ARBA" id="ARBA00023065"/>
    </source>
</evidence>
<feature type="compositionally biased region" description="Polar residues" evidence="14">
    <location>
        <begin position="573"/>
        <end position="582"/>
    </location>
</feature>
<dbReference type="InterPro" id="IPR001873">
    <property type="entry name" value="ENaC"/>
</dbReference>
<keyword evidence="9 15" id="KW-0472">Membrane</keyword>
<evidence type="ECO:0000256" key="14">
    <source>
        <dbReference type="SAM" id="MobiDB-lite"/>
    </source>
</evidence>
<protein>
    <submittedName>
        <fullName evidence="16">Uncharacterized protein</fullName>
    </submittedName>
</protein>
<accession>A0A2G5SD35</accession>
<gene>
    <name evidence="16" type="primary">Cni-flr-1</name>
    <name evidence="16" type="ORF">B9Z55_028042</name>
</gene>
<dbReference type="Gene3D" id="2.60.470.10">
    <property type="entry name" value="Acid-sensing ion channels like domains"/>
    <property type="match status" value="1"/>
</dbReference>
<evidence type="ECO:0000256" key="10">
    <source>
        <dbReference type="ARBA" id="ARBA00023180"/>
    </source>
</evidence>
<comment type="subcellular location">
    <subcellularLocation>
        <location evidence="1">Membrane</location>
        <topology evidence="1">Multi-pass membrane protein</topology>
    </subcellularLocation>
</comment>